<comment type="caution">
    <text evidence="14">The sequence shown here is derived from an EMBL/GenBank/DDBJ whole genome shotgun (WGS) entry which is preliminary data.</text>
</comment>
<dbReference type="Gene3D" id="3.60.10.10">
    <property type="entry name" value="Endonuclease/exonuclease/phosphatase"/>
    <property type="match status" value="1"/>
</dbReference>
<keyword evidence="4" id="KW-0963">Cytoplasm</keyword>
<comment type="subcellular location">
    <subcellularLocation>
        <location evidence="2">Cytoplasm</location>
    </subcellularLocation>
</comment>
<keyword evidence="8" id="KW-0090">Biological rhythms</keyword>
<evidence type="ECO:0000256" key="12">
    <source>
        <dbReference type="SAM" id="MobiDB-lite"/>
    </source>
</evidence>
<dbReference type="GO" id="GO:0004535">
    <property type="term" value="F:poly(A)-specific ribonuclease activity"/>
    <property type="evidence" value="ECO:0007669"/>
    <property type="project" value="InterPro"/>
</dbReference>
<keyword evidence="7" id="KW-0460">Magnesium</keyword>
<proteinExistence type="inferred from homology"/>
<evidence type="ECO:0000256" key="7">
    <source>
        <dbReference type="ARBA" id="ARBA00022842"/>
    </source>
</evidence>
<evidence type="ECO:0000313" key="15">
    <source>
        <dbReference type="Proteomes" id="UP000438429"/>
    </source>
</evidence>
<evidence type="ECO:0000259" key="13">
    <source>
        <dbReference type="Pfam" id="PF03372"/>
    </source>
</evidence>
<keyword evidence="11" id="KW-0175">Coiled coil</keyword>
<gene>
    <name evidence="14" type="ORF">F2P81_010802</name>
</gene>
<dbReference type="GO" id="GO:0005737">
    <property type="term" value="C:cytoplasm"/>
    <property type="evidence" value="ECO:0007669"/>
    <property type="project" value="UniProtKB-SubCell"/>
</dbReference>
<evidence type="ECO:0000256" key="2">
    <source>
        <dbReference type="ARBA" id="ARBA00004496"/>
    </source>
</evidence>
<evidence type="ECO:0000256" key="9">
    <source>
        <dbReference type="ARBA" id="ARBA00023807"/>
    </source>
</evidence>
<feature type="coiled-coil region" evidence="11">
    <location>
        <begin position="150"/>
        <end position="248"/>
    </location>
</feature>
<evidence type="ECO:0000256" key="5">
    <source>
        <dbReference type="ARBA" id="ARBA00022723"/>
    </source>
</evidence>
<dbReference type="InterPro" id="IPR036691">
    <property type="entry name" value="Endo/exonu/phosph_ase_sf"/>
</dbReference>
<feature type="region of interest" description="Disordered" evidence="12">
    <location>
        <begin position="288"/>
        <end position="315"/>
    </location>
</feature>
<dbReference type="PANTHER" id="PTHR12121">
    <property type="entry name" value="CARBON CATABOLITE REPRESSOR PROTEIN 4"/>
    <property type="match status" value="1"/>
</dbReference>
<dbReference type="GO" id="GO:0007623">
    <property type="term" value="P:circadian rhythm"/>
    <property type="evidence" value="ECO:0007669"/>
    <property type="project" value="InterPro"/>
</dbReference>
<evidence type="ECO:0000256" key="6">
    <source>
        <dbReference type="ARBA" id="ARBA00022801"/>
    </source>
</evidence>
<sequence length="858" mass="99181">MSRRELERVNGKKLEAHGQLGELTADGTKLERNLQRQMASLGQFEKQLEGETEKRKDLGQQTEKLKKELCESGEVFSLAIRCLKKNIATMESKIEEGQATRLLCQDHLTCIYEMFRRQHDEESEVRAEHFRVSQQLERSELQLAERIASVVKHNREIKEMDKQIRELLEADTINKCVFERNQEELCGNVDTEKKNIRQLEEEKSMLRRLLEEGKRKQEEHMAKTTARISGTRRRYEELRREEAMLQQRQPASADADLLMSHVTQCVATYRQIEIECLWEIEQSTAETEGITWSSEEKRREAKGKEETLKEEEAKWNEEQSRHQRLNTITSELRRRRTELELSIQGLREKTSFLLQPREEMKTELEEMRASRVGTLDKQASELRAVEMSIYDTSVKLEQVGMENSRLRLCVRQMMEDVSRVGGNRDRYWQEIHQFHQDKKALFESLQEAWREDLLVTEDCHSSDGVLLALCPMGGGATRLYSTLTQALSGSPTLPFPPSHLDPHQPENTNLDPDFCQEQRGSPVCPPDPVELLRKCEEALRDRPPRFHRKFIKINEGDSATIIPIRVMQWNILAQALGEGLDSFVQCPLEALSWSRRKYLILEEILTYRPHILCLQEVDHYYDTFQPVLTGLGYSSDFCPKPWSPCLDVEGNNGPDGCALFFDHSRFEILESMSVRLSAMRIPTNQVAVVTMLRCRTTARCMCVAVTHLKARSGWEWLRSAQGSDLLRHLQNLVQRHVGGPEGDLSSDIPLLICGDFNAIPSEEVYRRFITSPLSLDSAYKKLSQDGLTEPIYTTWKIRPTGECCTTLDYIWYSQDTLRVDAVLDMPTEEQIGPNRLPSFSYPSDHLSLVCDFSFKEKE</sequence>
<dbReference type="EMBL" id="VEVO01000009">
    <property type="protein sequence ID" value="KAF0037928.1"/>
    <property type="molecule type" value="Genomic_DNA"/>
</dbReference>
<evidence type="ECO:0000256" key="11">
    <source>
        <dbReference type="SAM" id="Coils"/>
    </source>
</evidence>
<evidence type="ECO:0000256" key="10">
    <source>
        <dbReference type="ARBA" id="ARBA00079931"/>
    </source>
</evidence>
<reference evidence="14 15" key="1">
    <citation type="submission" date="2019-06" db="EMBL/GenBank/DDBJ databases">
        <title>Draft genomes of female and male turbot (Scophthalmus maximus).</title>
        <authorList>
            <person name="Xu H."/>
            <person name="Xu X.-W."/>
            <person name="Shao C."/>
            <person name="Chen S."/>
        </authorList>
    </citation>
    <scope>NUCLEOTIDE SEQUENCE [LARGE SCALE GENOMIC DNA]</scope>
    <source>
        <strain evidence="14">Ysfricsl-2016a</strain>
        <tissue evidence="14">Blood</tissue>
    </source>
</reference>
<name>A0A6A4T0U1_SCOMX</name>
<evidence type="ECO:0000256" key="4">
    <source>
        <dbReference type="ARBA" id="ARBA00022490"/>
    </source>
</evidence>
<feature type="domain" description="Endonuclease/exonuclease/phosphatase" evidence="13">
    <location>
        <begin position="567"/>
        <end position="845"/>
    </location>
</feature>
<evidence type="ECO:0000313" key="14">
    <source>
        <dbReference type="EMBL" id="KAF0037928.1"/>
    </source>
</evidence>
<keyword evidence="6" id="KW-0378">Hydrolase</keyword>
<organism evidence="14 15">
    <name type="scientific">Scophthalmus maximus</name>
    <name type="common">Turbot</name>
    <name type="synonym">Psetta maxima</name>
    <dbReference type="NCBI Taxonomy" id="52904"/>
    <lineage>
        <taxon>Eukaryota</taxon>
        <taxon>Metazoa</taxon>
        <taxon>Chordata</taxon>
        <taxon>Craniata</taxon>
        <taxon>Vertebrata</taxon>
        <taxon>Euteleostomi</taxon>
        <taxon>Actinopterygii</taxon>
        <taxon>Neopterygii</taxon>
        <taxon>Teleostei</taxon>
        <taxon>Neoteleostei</taxon>
        <taxon>Acanthomorphata</taxon>
        <taxon>Carangaria</taxon>
        <taxon>Pleuronectiformes</taxon>
        <taxon>Pleuronectoidei</taxon>
        <taxon>Scophthalmidae</taxon>
        <taxon>Scophthalmus</taxon>
    </lineage>
</organism>
<evidence type="ECO:0000256" key="1">
    <source>
        <dbReference type="ARBA" id="ARBA00001946"/>
    </source>
</evidence>
<dbReference type="Proteomes" id="UP000438429">
    <property type="component" value="Unassembled WGS sequence"/>
</dbReference>
<keyword evidence="5" id="KW-0479">Metal-binding</keyword>
<evidence type="ECO:0000256" key="8">
    <source>
        <dbReference type="ARBA" id="ARBA00023108"/>
    </source>
</evidence>
<dbReference type="FunFam" id="3.60.10.10:FF:000012">
    <property type="entry name" value="nocturnin isoform X2"/>
    <property type="match status" value="1"/>
</dbReference>
<dbReference type="InterPro" id="IPR005135">
    <property type="entry name" value="Endo/exonuclease/phosphatase"/>
</dbReference>
<accession>A0A6A4T0U1</accession>
<evidence type="ECO:0000256" key="3">
    <source>
        <dbReference type="ARBA" id="ARBA00010774"/>
    </source>
</evidence>
<dbReference type="InterPro" id="IPR050410">
    <property type="entry name" value="CCR4/nocturin_mRNA_transcr"/>
</dbReference>
<comment type="cofactor">
    <cofactor evidence="1">
        <name>Mg(2+)</name>
        <dbReference type="ChEBI" id="CHEBI:18420"/>
    </cofactor>
</comment>
<dbReference type="Pfam" id="PF03372">
    <property type="entry name" value="Exo_endo_phos"/>
    <property type="match status" value="1"/>
</dbReference>
<dbReference type="GO" id="GO:0046872">
    <property type="term" value="F:metal ion binding"/>
    <property type="evidence" value="ECO:0007669"/>
    <property type="project" value="UniProtKB-KW"/>
</dbReference>
<comment type="similarity">
    <text evidence="3">Belongs to the CCR4/nocturin family.</text>
</comment>
<dbReference type="CDD" id="cd09096">
    <property type="entry name" value="Deadenylase_nocturnin"/>
    <property type="match status" value="1"/>
</dbReference>
<dbReference type="AlphaFoldDB" id="A0A6A4T0U1"/>
<feature type="coiled-coil region" evidence="11">
    <location>
        <begin position="41"/>
        <end position="100"/>
    </location>
</feature>
<dbReference type="GO" id="GO:0006139">
    <property type="term" value="P:nucleobase-containing compound metabolic process"/>
    <property type="evidence" value="ECO:0007669"/>
    <property type="project" value="UniProtKB-ARBA"/>
</dbReference>
<dbReference type="PANTHER" id="PTHR12121:SF45">
    <property type="entry name" value="NOCTURNIN"/>
    <property type="match status" value="1"/>
</dbReference>
<feature type="compositionally biased region" description="Basic and acidic residues" evidence="12">
    <location>
        <begin position="294"/>
        <end position="315"/>
    </location>
</feature>
<protein>
    <recommendedName>
        <fullName evidence="9">Nocturnin</fullName>
    </recommendedName>
    <alternativeName>
        <fullName evidence="10">Carbon catabolite repression 4-like protein</fullName>
    </alternativeName>
</protein>
<dbReference type="InterPro" id="IPR034965">
    <property type="entry name" value="Deadenylase_nocturnin"/>
</dbReference>
<dbReference type="SUPFAM" id="SSF56219">
    <property type="entry name" value="DNase I-like"/>
    <property type="match status" value="1"/>
</dbReference>